<accession>A0A7C9DDP2</accession>
<proteinExistence type="predicted"/>
<reference evidence="1" key="2">
    <citation type="submission" date="2020-07" db="EMBL/GenBank/DDBJ databases">
        <authorList>
            <person name="Vera ALvarez R."/>
            <person name="Arias-Moreno D.M."/>
            <person name="Jimenez-Jacinto V."/>
            <person name="Jimenez-Bremont J.F."/>
            <person name="Swaminathan K."/>
            <person name="Moose S.P."/>
            <person name="Guerrero-Gonzalez M.L."/>
            <person name="Marino-Ramirez L."/>
            <person name="Landsman D."/>
            <person name="Rodriguez-Kessler M."/>
            <person name="Delgado-Sanchez P."/>
        </authorList>
    </citation>
    <scope>NUCLEOTIDE SEQUENCE</scope>
    <source>
        <tissue evidence="1">Cladode</tissue>
    </source>
</reference>
<dbReference type="EMBL" id="GISG01118756">
    <property type="protein sequence ID" value="MBA4640361.1"/>
    <property type="molecule type" value="Transcribed_RNA"/>
</dbReference>
<organism evidence="1">
    <name type="scientific">Opuntia streptacantha</name>
    <name type="common">Prickly pear cactus</name>
    <name type="synonym">Opuntia cardona</name>
    <dbReference type="NCBI Taxonomy" id="393608"/>
    <lineage>
        <taxon>Eukaryota</taxon>
        <taxon>Viridiplantae</taxon>
        <taxon>Streptophyta</taxon>
        <taxon>Embryophyta</taxon>
        <taxon>Tracheophyta</taxon>
        <taxon>Spermatophyta</taxon>
        <taxon>Magnoliopsida</taxon>
        <taxon>eudicotyledons</taxon>
        <taxon>Gunneridae</taxon>
        <taxon>Pentapetalae</taxon>
        <taxon>Caryophyllales</taxon>
        <taxon>Cactineae</taxon>
        <taxon>Cactaceae</taxon>
        <taxon>Opuntioideae</taxon>
        <taxon>Opuntia</taxon>
    </lineage>
</organism>
<evidence type="ECO:0000313" key="1">
    <source>
        <dbReference type="EMBL" id="MBA4640361.1"/>
    </source>
</evidence>
<name>A0A7C9DDP2_OPUST</name>
<dbReference type="AlphaFoldDB" id="A0A7C9DDP2"/>
<sequence>MSSHPLTHGCPGVARVSGAEWLSRALEIFSRTAEKTGFLLTDSGGCSCPISHFHRSGFSRSRTWMRDLIPFSSIELIFSSTHFPNTRSNSKNPLCLLLYNNLLIRRLLLSESERSLSFVYNR</sequence>
<protein>
    <submittedName>
        <fullName evidence="1">Uncharacterized protein</fullName>
    </submittedName>
</protein>
<reference evidence="1" key="1">
    <citation type="journal article" date="2013" name="J. Plant Res.">
        <title>Effect of fungi and light on seed germination of three Opuntia species from semiarid lands of central Mexico.</title>
        <authorList>
            <person name="Delgado-Sanchez P."/>
            <person name="Jimenez-Bremont J.F."/>
            <person name="Guerrero-Gonzalez Mde L."/>
            <person name="Flores J."/>
        </authorList>
    </citation>
    <scope>NUCLEOTIDE SEQUENCE</scope>
    <source>
        <tissue evidence="1">Cladode</tissue>
    </source>
</reference>